<dbReference type="eggNOG" id="ENOG5030NHC">
    <property type="taxonomic scope" value="Bacteria"/>
</dbReference>
<reference evidence="1 2" key="1">
    <citation type="submission" date="2013-02" db="EMBL/GenBank/DDBJ databases">
        <title>The Genome Sequence of Enterococcus pallens BAA-351.</title>
        <authorList>
            <consortium name="The Broad Institute Genome Sequencing Platform"/>
            <consortium name="The Broad Institute Genome Sequencing Center for Infectious Disease"/>
            <person name="Earl A.M."/>
            <person name="Gilmore M.S."/>
            <person name="Lebreton F."/>
            <person name="Walker B."/>
            <person name="Young S.K."/>
            <person name="Zeng Q."/>
            <person name="Gargeya S."/>
            <person name="Fitzgerald M."/>
            <person name="Haas B."/>
            <person name="Abouelleil A."/>
            <person name="Alvarado L."/>
            <person name="Arachchi H.M."/>
            <person name="Berlin A.M."/>
            <person name="Chapman S.B."/>
            <person name="Dewar J."/>
            <person name="Goldberg J."/>
            <person name="Griggs A."/>
            <person name="Gujja S."/>
            <person name="Hansen M."/>
            <person name="Howarth C."/>
            <person name="Imamovic A."/>
            <person name="Larimer J."/>
            <person name="McCowan C."/>
            <person name="Murphy C."/>
            <person name="Neiman D."/>
            <person name="Pearson M."/>
            <person name="Priest M."/>
            <person name="Roberts A."/>
            <person name="Saif S."/>
            <person name="Shea T."/>
            <person name="Sisk P."/>
            <person name="Sykes S."/>
            <person name="Wortman J."/>
            <person name="Nusbaum C."/>
            <person name="Birren B."/>
        </authorList>
    </citation>
    <scope>NUCLEOTIDE SEQUENCE [LARGE SCALE GENOMIC DNA]</scope>
    <source>
        <strain evidence="1 2">ATCC BAA-351</strain>
    </source>
</reference>
<comment type="caution">
    <text evidence="1">The sequence shown here is derived from an EMBL/GenBank/DDBJ whole genome shotgun (WGS) entry which is preliminary data.</text>
</comment>
<dbReference type="AlphaFoldDB" id="R2Q6N7"/>
<organism evidence="1 2">
    <name type="scientific">Enterococcus pallens ATCC BAA-351</name>
    <dbReference type="NCBI Taxonomy" id="1158607"/>
    <lineage>
        <taxon>Bacteria</taxon>
        <taxon>Bacillati</taxon>
        <taxon>Bacillota</taxon>
        <taxon>Bacilli</taxon>
        <taxon>Lactobacillales</taxon>
        <taxon>Enterococcaceae</taxon>
        <taxon>Enterococcus</taxon>
    </lineage>
</organism>
<dbReference type="EMBL" id="AJAQ01000035">
    <property type="protein sequence ID" value="EOH90908.1"/>
    <property type="molecule type" value="Genomic_DNA"/>
</dbReference>
<protein>
    <submittedName>
        <fullName evidence="1">Uncharacterized protein</fullName>
    </submittedName>
</protein>
<dbReference type="HOGENOM" id="CLU_2878922_0_0_9"/>
<dbReference type="Proteomes" id="UP000013782">
    <property type="component" value="Unassembled WGS sequence"/>
</dbReference>
<evidence type="ECO:0000313" key="1">
    <source>
        <dbReference type="EMBL" id="EOH90908.1"/>
    </source>
</evidence>
<dbReference type="RefSeq" id="WP_010758424.1">
    <property type="nucleotide sequence ID" value="NZ_ASWD01000004.1"/>
</dbReference>
<dbReference type="OrthoDB" id="7432624at2"/>
<dbReference type="STRING" id="160454.RV10_GL002531"/>
<name>R2Q6N7_9ENTE</name>
<evidence type="ECO:0000313" key="2">
    <source>
        <dbReference type="Proteomes" id="UP000013782"/>
    </source>
</evidence>
<proteinExistence type="predicted"/>
<gene>
    <name evidence="1" type="ORF">UAU_03447</name>
</gene>
<dbReference type="PATRIC" id="fig|1158607.3.peg.3440"/>
<keyword evidence="2" id="KW-1185">Reference proteome</keyword>
<accession>R2Q6N7</accession>
<sequence length="63" mass="7357">MLKRYQQIIDDMYRQQETESNEEKLANTRLRNLRMAAIISDYLKQLAGTELIVTGGLSVDFYT</sequence>